<accession>A0A0E9Q323</accession>
<evidence type="ECO:0000313" key="1">
    <source>
        <dbReference type="EMBL" id="JAH10725.1"/>
    </source>
</evidence>
<proteinExistence type="predicted"/>
<organism evidence="1">
    <name type="scientific">Anguilla anguilla</name>
    <name type="common">European freshwater eel</name>
    <name type="synonym">Muraena anguilla</name>
    <dbReference type="NCBI Taxonomy" id="7936"/>
    <lineage>
        <taxon>Eukaryota</taxon>
        <taxon>Metazoa</taxon>
        <taxon>Chordata</taxon>
        <taxon>Craniata</taxon>
        <taxon>Vertebrata</taxon>
        <taxon>Euteleostomi</taxon>
        <taxon>Actinopterygii</taxon>
        <taxon>Neopterygii</taxon>
        <taxon>Teleostei</taxon>
        <taxon>Anguilliformes</taxon>
        <taxon>Anguillidae</taxon>
        <taxon>Anguilla</taxon>
    </lineage>
</organism>
<dbReference type="AlphaFoldDB" id="A0A0E9Q323"/>
<reference evidence="1" key="2">
    <citation type="journal article" date="2015" name="Fish Shellfish Immunol.">
        <title>Early steps in the European eel (Anguilla anguilla)-Vibrio vulnificus interaction in the gills: Role of the RtxA13 toxin.</title>
        <authorList>
            <person name="Callol A."/>
            <person name="Pajuelo D."/>
            <person name="Ebbesson L."/>
            <person name="Teles M."/>
            <person name="MacKenzie S."/>
            <person name="Amaro C."/>
        </authorList>
    </citation>
    <scope>NUCLEOTIDE SEQUENCE</scope>
</reference>
<protein>
    <submittedName>
        <fullName evidence="1">Uncharacterized protein</fullName>
    </submittedName>
</protein>
<name>A0A0E9Q323_ANGAN</name>
<dbReference type="EMBL" id="GBXM01097852">
    <property type="protein sequence ID" value="JAH10725.1"/>
    <property type="molecule type" value="Transcribed_RNA"/>
</dbReference>
<sequence>MPCQYNKTDISYQKMPKKDLWTTKNFPQGRHHVTWRVTPLGGDVAISGLYTTIA</sequence>
<reference evidence="1" key="1">
    <citation type="submission" date="2014-11" db="EMBL/GenBank/DDBJ databases">
        <authorList>
            <person name="Amaro Gonzalez C."/>
        </authorList>
    </citation>
    <scope>NUCLEOTIDE SEQUENCE</scope>
</reference>